<evidence type="ECO:0000313" key="2">
    <source>
        <dbReference type="EMBL" id="EGF78942.1"/>
    </source>
</evidence>
<protein>
    <submittedName>
        <fullName evidence="2">Expressed protein</fullName>
    </submittedName>
</protein>
<feature type="region of interest" description="Disordered" evidence="1">
    <location>
        <begin position="51"/>
        <end position="260"/>
    </location>
</feature>
<gene>
    <name evidence="2" type="ORF">BATDEDRAFT_37211</name>
</gene>
<dbReference type="GeneID" id="18241333"/>
<feature type="region of interest" description="Disordered" evidence="1">
    <location>
        <begin position="1"/>
        <end position="24"/>
    </location>
</feature>
<feature type="compositionally biased region" description="Acidic residues" evidence="1">
    <location>
        <begin position="230"/>
        <end position="239"/>
    </location>
</feature>
<feature type="compositionally biased region" description="Low complexity" evidence="1">
    <location>
        <begin position="1"/>
        <end position="11"/>
    </location>
</feature>
<feature type="compositionally biased region" description="Basic and acidic residues" evidence="1">
    <location>
        <begin position="192"/>
        <end position="201"/>
    </location>
</feature>
<reference evidence="2 3" key="1">
    <citation type="submission" date="2009-12" db="EMBL/GenBank/DDBJ databases">
        <title>The draft genome of Batrachochytrium dendrobatidis.</title>
        <authorList>
            <consortium name="US DOE Joint Genome Institute (JGI-PGF)"/>
            <person name="Kuo A."/>
            <person name="Salamov A."/>
            <person name="Schmutz J."/>
            <person name="Lucas S."/>
            <person name="Pitluck S."/>
            <person name="Rosenblum E."/>
            <person name="Stajich J."/>
            <person name="Eisen M."/>
            <person name="Grigoriev I.V."/>
        </authorList>
    </citation>
    <scope>NUCLEOTIDE SEQUENCE [LARGE SCALE GENOMIC DNA]</scope>
    <source>
        <strain evidence="3">JAM81 / FGSC 10211</strain>
    </source>
</reference>
<evidence type="ECO:0000256" key="1">
    <source>
        <dbReference type="SAM" id="MobiDB-lite"/>
    </source>
</evidence>
<keyword evidence="3" id="KW-1185">Reference proteome</keyword>
<feature type="compositionally biased region" description="Basic residues" evidence="1">
    <location>
        <begin position="76"/>
        <end position="86"/>
    </location>
</feature>
<accession>F4P7H2</accession>
<proteinExistence type="predicted"/>
<evidence type="ECO:0000313" key="3">
    <source>
        <dbReference type="Proteomes" id="UP000007241"/>
    </source>
</evidence>
<name>F4P7H2_BATDJ</name>
<dbReference type="InParanoid" id="F4P7H2"/>
<organism evidence="2 3">
    <name type="scientific">Batrachochytrium dendrobatidis (strain JAM81 / FGSC 10211)</name>
    <name type="common">Frog chytrid fungus</name>
    <dbReference type="NCBI Taxonomy" id="684364"/>
    <lineage>
        <taxon>Eukaryota</taxon>
        <taxon>Fungi</taxon>
        <taxon>Fungi incertae sedis</taxon>
        <taxon>Chytridiomycota</taxon>
        <taxon>Chytridiomycota incertae sedis</taxon>
        <taxon>Chytridiomycetes</taxon>
        <taxon>Rhizophydiales</taxon>
        <taxon>Rhizophydiales incertae sedis</taxon>
        <taxon>Batrachochytrium</taxon>
    </lineage>
</organism>
<feature type="compositionally biased region" description="Acidic residues" evidence="1">
    <location>
        <begin position="108"/>
        <end position="135"/>
    </location>
</feature>
<dbReference type="RefSeq" id="XP_006680447.1">
    <property type="nucleotide sequence ID" value="XM_006680384.1"/>
</dbReference>
<sequence>MSSGTPKPTATTRRKSKTAALTTTMTTSNDTLAATSITAFNTTASTPIMKAEPVTAKDEAIRMQTPTMFKPMRGQARSRGRGRGRPPKQLMKSETSHLTDFDILEASIEPDLDDNGQVDDQIEADEGDEEEEDENANFGARRLRRTSQTTTPVASISKGIRSSRKRKSSALFFETPTFAPTQPVEKSDADDDHSHQEDDVKQLQVGVSIKKEKDKQRRGRIKKSATTAIEIDDADEEDQNGNGDTLETIPSPRRGRRRWS</sequence>
<dbReference type="EMBL" id="GL882887">
    <property type="protein sequence ID" value="EGF78942.1"/>
    <property type="molecule type" value="Genomic_DNA"/>
</dbReference>
<dbReference type="HOGENOM" id="CLU_1069527_0_0_1"/>
<dbReference type="AlphaFoldDB" id="F4P7H2"/>
<dbReference type="Proteomes" id="UP000007241">
    <property type="component" value="Unassembled WGS sequence"/>
</dbReference>